<dbReference type="Proteomes" id="UP000054383">
    <property type="component" value="Unassembled WGS sequence"/>
</dbReference>
<dbReference type="OrthoDB" id="4226396at2759"/>
<protein>
    <recommendedName>
        <fullName evidence="5">Ubiquitin-like protease family profile domain-containing protein</fullName>
    </recommendedName>
</protein>
<sequence>MVKGAEDFRYQIWPVNETHLWIERFGNQIAPMPHWRAVKANFVATVALSRNLYPINGLKSENLVTSALHGGASQPEKLKYQIQRSKQTRSNSTDNTISLVGEDSVENDVDEEEHGTEDGPIPGIRASSCEMAQSQPHVEGLMEGEEFAITGMIPESTILDTILQVVQVLHQLSIYRIEVPRPIHVRILQTIQKSDSEQLTTSLDTRWSDGSTWVRILEMGSCASIRATVLNMVEYMGAWAWFDEQCQHAKATVYTKKGRLVDRRGGASYVLDMLQQHQTGATTPEKWISGVGPVTVRAIRDTANCDGKTTQLRKRIINQLHRGQKLSKLVKAVGLGILLGPKIWDYTKMSWKQFDALIEMIQSDHRKMNLYKVLSPQVEQLVHQGLPDLHAFYNDLESEKLIPASQVNQLRMEYVLDSDALPDAQLDAAVDQLIQLIGSKVLNNLPDKNSSVSVNGSAEISCTIFEQLRPGTWMSDEIIMAAMETIDKPAFVRHGLSIPLDKIDRHGQMWAIERPFTGWAKKMASYRRDTEEAGSLVYFCPINHQNNHYSLLEINERERKIRHFDSLAGKDRHDRVSSLIKKEFAGLRYSYEEATTPQQTDNWSCGTRVIWNLKRLANGLPIGIWDTVHDSNRMALEIVDGLTACVEDGRVIKYRD</sequence>
<name>A0A0U1MCL7_TALIS</name>
<evidence type="ECO:0000256" key="1">
    <source>
        <dbReference type="ARBA" id="ARBA00005234"/>
    </source>
</evidence>
<dbReference type="OMA" id="YFCPINH"/>
<feature type="domain" description="Ubiquitin-like protease family profile" evidence="5">
    <location>
        <begin position="458"/>
        <end position="616"/>
    </location>
</feature>
<reference evidence="6 7" key="1">
    <citation type="submission" date="2015-04" db="EMBL/GenBank/DDBJ databases">
        <authorList>
            <person name="Syromyatnikov M.Y."/>
            <person name="Popov V.N."/>
        </authorList>
    </citation>
    <scope>NUCLEOTIDE SEQUENCE [LARGE SCALE GENOMIC DNA]</scope>
    <source>
        <strain evidence="6">WF-38-12</strain>
    </source>
</reference>
<dbReference type="InterPro" id="IPR003653">
    <property type="entry name" value="Peptidase_C48_C"/>
</dbReference>
<organism evidence="6 7">
    <name type="scientific">Talaromyces islandicus</name>
    <name type="common">Penicillium islandicum</name>
    <dbReference type="NCBI Taxonomy" id="28573"/>
    <lineage>
        <taxon>Eukaryota</taxon>
        <taxon>Fungi</taxon>
        <taxon>Dikarya</taxon>
        <taxon>Ascomycota</taxon>
        <taxon>Pezizomycotina</taxon>
        <taxon>Eurotiomycetes</taxon>
        <taxon>Eurotiomycetidae</taxon>
        <taxon>Eurotiales</taxon>
        <taxon>Trichocomaceae</taxon>
        <taxon>Talaromyces</taxon>
        <taxon>Talaromyces sect. Islandici</taxon>
    </lineage>
</organism>
<proteinExistence type="inferred from homology"/>
<evidence type="ECO:0000313" key="6">
    <source>
        <dbReference type="EMBL" id="CRG92861.1"/>
    </source>
</evidence>
<dbReference type="PROSITE" id="PS50600">
    <property type="entry name" value="ULP_PROTEASE"/>
    <property type="match status" value="1"/>
</dbReference>
<dbReference type="InterPro" id="IPR038765">
    <property type="entry name" value="Papain-like_cys_pep_sf"/>
</dbReference>
<feature type="compositionally biased region" description="Polar residues" evidence="4">
    <location>
        <begin position="84"/>
        <end position="98"/>
    </location>
</feature>
<evidence type="ECO:0000256" key="3">
    <source>
        <dbReference type="ARBA" id="ARBA00022801"/>
    </source>
</evidence>
<dbReference type="GO" id="GO:0008234">
    <property type="term" value="F:cysteine-type peptidase activity"/>
    <property type="evidence" value="ECO:0007669"/>
    <property type="project" value="InterPro"/>
</dbReference>
<comment type="similarity">
    <text evidence="1">Belongs to the peptidase C48 family.</text>
</comment>
<dbReference type="EMBL" id="CVMT01000022">
    <property type="protein sequence ID" value="CRG92861.1"/>
    <property type="molecule type" value="Genomic_DNA"/>
</dbReference>
<dbReference type="STRING" id="28573.A0A0U1MCL7"/>
<dbReference type="GO" id="GO:0019783">
    <property type="term" value="F:ubiquitin-like protein peptidase activity"/>
    <property type="evidence" value="ECO:0007669"/>
    <property type="project" value="UniProtKB-ARBA"/>
</dbReference>
<dbReference type="AlphaFoldDB" id="A0A0U1MCL7"/>
<gene>
    <name evidence="6" type="ORF">PISL3812_09934</name>
</gene>
<feature type="compositionally biased region" description="Acidic residues" evidence="4">
    <location>
        <begin position="103"/>
        <end position="115"/>
    </location>
</feature>
<dbReference type="SUPFAM" id="SSF54001">
    <property type="entry name" value="Cysteine proteinases"/>
    <property type="match status" value="1"/>
</dbReference>
<keyword evidence="2" id="KW-0645">Protease</keyword>
<dbReference type="Pfam" id="PF02902">
    <property type="entry name" value="Peptidase_C48"/>
    <property type="match status" value="1"/>
</dbReference>
<evidence type="ECO:0000256" key="4">
    <source>
        <dbReference type="SAM" id="MobiDB-lite"/>
    </source>
</evidence>
<feature type="region of interest" description="Disordered" evidence="4">
    <location>
        <begin position="84"/>
        <end position="125"/>
    </location>
</feature>
<accession>A0A0U1MCL7</accession>
<keyword evidence="7" id="KW-1185">Reference proteome</keyword>
<evidence type="ECO:0000256" key="2">
    <source>
        <dbReference type="ARBA" id="ARBA00022670"/>
    </source>
</evidence>
<evidence type="ECO:0000313" key="7">
    <source>
        <dbReference type="Proteomes" id="UP000054383"/>
    </source>
</evidence>
<evidence type="ECO:0000259" key="5">
    <source>
        <dbReference type="PROSITE" id="PS50600"/>
    </source>
</evidence>
<dbReference type="GO" id="GO:0006508">
    <property type="term" value="P:proteolysis"/>
    <property type="evidence" value="ECO:0007669"/>
    <property type="project" value="UniProtKB-KW"/>
</dbReference>
<dbReference type="Gene3D" id="3.40.395.10">
    <property type="entry name" value="Adenoviral Proteinase, Chain A"/>
    <property type="match status" value="1"/>
</dbReference>
<keyword evidence="3" id="KW-0378">Hydrolase</keyword>